<protein>
    <submittedName>
        <fullName evidence="2">Uncharacterized protein</fullName>
    </submittedName>
</protein>
<accession>M7AMH3</accession>
<evidence type="ECO:0000256" key="1">
    <source>
        <dbReference type="SAM" id="MobiDB-lite"/>
    </source>
</evidence>
<sequence length="135" mass="14601">MQCHQALTASEEPIALLNPDNASIPPDRPPSRLRKGRLRPQLPGGYVRLSAGQVPPCPVGSDSRVESAAASTKGHGKRHDATLQRAPGSSQHPDLPLSPFAVVWIPSHPIHHTWIPFPSPPQGKYQHRASPVMSK</sequence>
<proteinExistence type="predicted"/>
<dbReference type="AlphaFoldDB" id="M7AMH3"/>
<reference evidence="3" key="1">
    <citation type="journal article" date="2013" name="Nat. Genet.">
        <title>The draft genomes of soft-shell turtle and green sea turtle yield insights into the development and evolution of the turtle-specific body plan.</title>
        <authorList>
            <person name="Wang Z."/>
            <person name="Pascual-Anaya J."/>
            <person name="Zadissa A."/>
            <person name="Li W."/>
            <person name="Niimura Y."/>
            <person name="Huang Z."/>
            <person name="Li C."/>
            <person name="White S."/>
            <person name="Xiong Z."/>
            <person name="Fang D."/>
            <person name="Wang B."/>
            <person name="Ming Y."/>
            <person name="Chen Y."/>
            <person name="Zheng Y."/>
            <person name="Kuraku S."/>
            <person name="Pignatelli M."/>
            <person name="Herrero J."/>
            <person name="Beal K."/>
            <person name="Nozawa M."/>
            <person name="Li Q."/>
            <person name="Wang J."/>
            <person name="Zhang H."/>
            <person name="Yu L."/>
            <person name="Shigenobu S."/>
            <person name="Wang J."/>
            <person name="Liu J."/>
            <person name="Flicek P."/>
            <person name="Searle S."/>
            <person name="Wang J."/>
            <person name="Kuratani S."/>
            <person name="Yin Y."/>
            <person name="Aken B."/>
            <person name="Zhang G."/>
            <person name="Irie N."/>
        </authorList>
    </citation>
    <scope>NUCLEOTIDE SEQUENCE [LARGE SCALE GENOMIC DNA]</scope>
</reference>
<gene>
    <name evidence="2" type="ORF">UY3_17212</name>
</gene>
<keyword evidence="3" id="KW-1185">Reference proteome</keyword>
<organism evidence="2 3">
    <name type="scientific">Chelonia mydas</name>
    <name type="common">Green sea-turtle</name>
    <name type="synonym">Chelonia agassizi</name>
    <dbReference type="NCBI Taxonomy" id="8469"/>
    <lineage>
        <taxon>Eukaryota</taxon>
        <taxon>Metazoa</taxon>
        <taxon>Chordata</taxon>
        <taxon>Craniata</taxon>
        <taxon>Vertebrata</taxon>
        <taxon>Euteleostomi</taxon>
        <taxon>Archelosauria</taxon>
        <taxon>Testudinata</taxon>
        <taxon>Testudines</taxon>
        <taxon>Cryptodira</taxon>
        <taxon>Durocryptodira</taxon>
        <taxon>Americhelydia</taxon>
        <taxon>Chelonioidea</taxon>
        <taxon>Cheloniidae</taxon>
        <taxon>Chelonia</taxon>
    </lineage>
</organism>
<name>M7AMH3_CHEMY</name>
<evidence type="ECO:0000313" key="2">
    <source>
        <dbReference type="EMBL" id="EMP25709.1"/>
    </source>
</evidence>
<dbReference type="EMBL" id="KB587215">
    <property type="protein sequence ID" value="EMP25709.1"/>
    <property type="molecule type" value="Genomic_DNA"/>
</dbReference>
<dbReference type="Proteomes" id="UP000031443">
    <property type="component" value="Unassembled WGS sequence"/>
</dbReference>
<evidence type="ECO:0000313" key="3">
    <source>
        <dbReference type="Proteomes" id="UP000031443"/>
    </source>
</evidence>
<feature type="region of interest" description="Disordered" evidence="1">
    <location>
        <begin position="1"/>
        <end position="94"/>
    </location>
</feature>